<organism evidence="9">
    <name type="scientific">Chlorella variabilis</name>
    <name type="common">Green alga</name>
    <dbReference type="NCBI Taxonomy" id="554065"/>
    <lineage>
        <taxon>Eukaryota</taxon>
        <taxon>Viridiplantae</taxon>
        <taxon>Chlorophyta</taxon>
        <taxon>core chlorophytes</taxon>
        <taxon>Trebouxiophyceae</taxon>
        <taxon>Chlorellales</taxon>
        <taxon>Chlorellaceae</taxon>
        <taxon>Chlorella clade</taxon>
        <taxon>Chlorella</taxon>
    </lineage>
</organism>
<dbReference type="InterPro" id="IPR001471">
    <property type="entry name" value="AP2/ERF_dom"/>
</dbReference>
<keyword evidence="5" id="KW-0539">Nucleus</keyword>
<dbReference type="PROSITE" id="PS51032">
    <property type="entry name" value="AP2_ERF"/>
    <property type="match status" value="1"/>
</dbReference>
<evidence type="ECO:0000313" key="8">
    <source>
        <dbReference type="EMBL" id="EFN53504.1"/>
    </source>
</evidence>
<feature type="compositionally biased region" description="Basic and acidic residues" evidence="6">
    <location>
        <begin position="139"/>
        <end position="155"/>
    </location>
</feature>
<evidence type="ECO:0000256" key="6">
    <source>
        <dbReference type="SAM" id="MobiDB-lite"/>
    </source>
</evidence>
<dbReference type="PANTHER" id="PTHR45725">
    <property type="entry name" value="FORMIN HOMOLOGY 2 FAMILY MEMBER"/>
    <property type="match status" value="1"/>
</dbReference>
<keyword evidence="3" id="KW-0238">DNA-binding</keyword>
<evidence type="ECO:0000256" key="5">
    <source>
        <dbReference type="ARBA" id="ARBA00023242"/>
    </source>
</evidence>
<feature type="compositionally biased region" description="Low complexity" evidence="6">
    <location>
        <begin position="777"/>
        <end position="791"/>
    </location>
</feature>
<dbReference type="InterPro" id="IPR051425">
    <property type="entry name" value="Formin_Homology"/>
</dbReference>
<dbReference type="OrthoDB" id="515990at2759"/>
<dbReference type="RefSeq" id="XP_005845606.1">
    <property type="nucleotide sequence ID" value="XM_005845544.1"/>
</dbReference>
<feature type="region of interest" description="Disordered" evidence="6">
    <location>
        <begin position="969"/>
        <end position="989"/>
    </location>
</feature>
<dbReference type="Gene3D" id="2.30.30.140">
    <property type="match status" value="1"/>
</dbReference>
<keyword evidence="2" id="KW-0805">Transcription regulation</keyword>
<evidence type="ECO:0000256" key="4">
    <source>
        <dbReference type="ARBA" id="ARBA00023163"/>
    </source>
</evidence>
<feature type="compositionally biased region" description="Polar residues" evidence="6">
    <location>
        <begin position="37"/>
        <end position="46"/>
    </location>
</feature>
<sequence>MQSEPAEEPAAAAALVATAPWPAVTAPPSDSRLPAPTATSELQQDSALCGSRATRLQQLVRRILKVGQAATEVKVEDEQQAATEASAGNKEQAEEPSQPEQPQQQQQEQEEQLVQGSQQQEAPPQQRQQQEQLQEPQLEVDRQPEEPQEADRQPEDPQQEADQQPEDKQEAAEVAAVPELAGGSAAEPPMALLGVDRAAAVRWNARCRLRLDSAGRLTASDTPEQYVVEGLASWGEAAVARDLLLLWRRAVGPGPGRRGYFSGALARFNCPAGHRLAAKAPGLGARLRGCAAWGQVHALVLGMAASGELARLAAAALPPPPVAAGPGSGRKDDRGTKRRAAGGPQQAPAAAAKARATASALNQASAAGPAPSMATAAGPAAAAAARTRGAAVAAPAASTGSGPAAGSGWPAGVGSRHGGWSARVFAALDAEGRPSETAPGGERAVGLFSSREQAAVAHDLALAWCQLAAGASLQAAAAPYNFTLASLRKHAPLDELQGCRAWGQLTYLLRRMADSGRLRRLAAALAPAPAPQQAPATAAPSGAPSAIRTSYSLSCYETQAVAALARDLGVVWEQLRTGRELERAPVQYNFPLDSLRQQTALLAKLRGCAGLAELRLLLATTDASGALKQLAASLAGGKAGEEPEEGAAGAGLAAGTRLPNGIWRPRLYVCLDASGRPTAGGASGHSLGQFGSQVGAAVAHDLGIAWRQLGTGAELEEMARHYNWPPERLRRQKGLLAQLRQCGTIDELRSLLKRLEGSGELHRLAASLGGAAAAAAAGEPGSAAAGKTTAGARRRRGAAPAPGDADLQPLRGVCTRGKGKPGWEARIHFALDAAGRPSAERATTNRYMGTYSTREEAAVAHDLALAWRQRAAGADMQAARYNFGLAGLRRHKLVLSQVLRCATADELRVLLKDLKACGQLARLAASLAPDATGGARRGRARLAPRAASPAAWDAAAAAQQEERQLLQQRVKGEPGEEGQGGGRHGGQAATGRRVRLWLQLDDDDQLQQFEGRVAEYTPTGKHHIMFDDGDEALVDLASTRFEFTDSAGAQGGPPPPAAPPAAAAAATDPASAAADVGQKLHVWWPQDRLYYLACVTHVLRNGMYCIRYDVDGMELLLDPLEQRVQWAWLPRQRRHERQLRALRQRQREAAVAARVAARAAAQAGKQPEEELGEEGEEEAGEEQQQQQQQEQEQEQSGGTAAAAAAVQQAGGGRRKQPRPQSLADAWLGEAKRPRLHAPPPRQNRQAQQLGPGLPAPSSLGLAATAAVALAGPEEATAAAQPPGAAAGGGGDGGGDASDLFLDMLDAAAAPAATNTGLSTELVGSFMALLDTLGERERGEKERRLRVLLGIGQYKGAAAMMQTAVNLALSRLPA</sequence>
<feature type="domain" description="AP2/ERF" evidence="7">
    <location>
        <begin position="809"/>
        <end position="884"/>
    </location>
</feature>
<evidence type="ECO:0000256" key="3">
    <source>
        <dbReference type="ARBA" id="ARBA00023125"/>
    </source>
</evidence>
<dbReference type="InParanoid" id="E1ZL60"/>
<reference evidence="8 9" key="1">
    <citation type="journal article" date="2010" name="Plant Cell">
        <title>The Chlorella variabilis NC64A genome reveals adaptation to photosymbiosis, coevolution with viruses, and cryptic sex.</title>
        <authorList>
            <person name="Blanc G."/>
            <person name="Duncan G."/>
            <person name="Agarkova I."/>
            <person name="Borodovsky M."/>
            <person name="Gurnon J."/>
            <person name="Kuo A."/>
            <person name="Lindquist E."/>
            <person name="Lucas S."/>
            <person name="Pangilinan J."/>
            <person name="Polle J."/>
            <person name="Salamov A."/>
            <person name="Terry A."/>
            <person name="Yamada T."/>
            <person name="Dunigan D.D."/>
            <person name="Grigoriev I.V."/>
            <person name="Claverie J.M."/>
            <person name="Van Etten J.L."/>
        </authorList>
    </citation>
    <scope>NUCLEOTIDE SEQUENCE [LARGE SCALE GENOMIC DNA]</scope>
    <source>
        <strain evidence="8 9">NC64A</strain>
    </source>
</reference>
<evidence type="ECO:0000259" key="7">
    <source>
        <dbReference type="PROSITE" id="PS51032"/>
    </source>
</evidence>
<feature type="region of interest" description="Disordered" evidence="6">
    <location>
        <begin position="318"/>
        <end position="356"/>
    </location>
</feature>
<dbReference type="Proteomes" id="UP000008141">
    <property type="component" value="Unassembled WGS sequence"/>
</dbReference>
<feature type="region of interest" description="Disordered" evidence="6">
    <location>
        <begin position="21"/>
        <end position="47"/>
    </location>
</feature>
<feature type="compositionally biased region" description="Low complexity" evidence="6">
    <location>
        <begin position="341"/>
        <end position="356"/>
    </location>
</feature>
<dbReference type="GO" id="GO:0005634">
    <property type="term" value="C:nucleus"/>
    <property type="evidence" value="ECO:0007669"/>
    <property type="project" value="UniProtKB-SubCell"/>
</dbReference>
<feature type="region of interest" description="Disordered" evidence="6">
    <location>
        <begin position="68"/>
        <end position="174"/>
    </location>
</feature>
<dbReference type="InterPro" id="IPR036955">
    <property type="entry name" value="AP2/ERF_dom_sf"/>
</dbReference>
<evidence type="ECO:0000313" key="9">
    <source>
        <dbReference type="Proteomes" id="UP000008141"/>
    </source>
</evidence>
<dbReference type="EMBL" id="GL433851">
    <property type="protein sequence ID" value="EFN53504.1"/>
    <property type="molecule type" value="Genomic_DNA"/>
</dbReference>
<dbReference type="GO" id="GO:0003700">
    <property type="term" value="F:DNA-binding transcription factor activity"/>
    <property type="evidence" value="ECO:0007669"/>
    <property type="project" value="InterPro"/>
</dbReference>
<feature type="compositionally biased region" description="Low complexity" evidence="6">
    <location>
        <begin position="95"/>
        <end position="137"/>
    </location>
</feature>
<accession>E1ZL60</accession>
<evidence type="ECO:0000256" key="2">
    <source>
        <dbReference type="ARBA" id="ARBA00023015"/>
    </source>
</evidence>
<dbReference type="GeneID" id="17352879"/>
<comment type="subcellular location">
    <subcellularLocation>
        <location evidence="1">Nucleus</location>
    </subcellularLocation>
</comment>
<keyword evidence="4" id="KW-0804">Transcription</keyword>
<dbReference type="GO" id="GO:0003677">
    <property type="term" value="F:DNA binding"/>
    <property type="evidence" value="ECO:0007669"/>
    <property type="project" value="UniProtKB-KW"/>
</dbReference>
<name>E1ZL60_CHLVA</name>
<dbReference type="KEGG" id="cvr:CHLNCDRAFT_136837"/>
<proteinExistence type="predicted"/>
<protein>
    <recommendedName>
        <fullName evidence="7">AP2/ERF domain-containing protein</fullName>
    </recommendedName>
</protein>
<gene>
    <name evidence="8" type="ORF">CHLNCDRAFT_136837</name>
</gene>
<feature type="compositionally biased region" description="Low complexity" evidence="6">
    <location>
        <begin position="1182"/>
        <end position="1208"/>
    </location>
</feature>
<keyword evidence="9" id="KW-1185">Reference proteome</keyword>
<feature type="compositionally biased region" description="Low complexity" evidence="6">
    <location>
        <begin position="1060"/>
        <end position="1070"/>
    </location>
</feature>
<feature type="region of interest" description="Disordered" evidence="6">
    <location>
        <begin position="1044"/>
        <end position="1070"/>
    </location>
</feature>
<evidence type="ECO:0000256" key="1">
    <source>
        <dbReference type="ARBA" id="ARBA00004123"/>
    </source>
</evidence>
<feature type="compositionally biased region" description="Acidic residues" evidence="6">
    <location>
        <begin position="1169"/>
        <end position="1181"/>
    </location>
</feature>
<dbReference type="Gene3D" id="3.30.730.10">
    <property type="entry name" value="AP2/ERF domain"/>
    <property type="match status" value="1"/>
</dbReference>
<feature type="region of interest" description="Disordered" evidence="6">
    <location>
        <begin position="1158"/>
        <end position="1257"/>
    </location>
</feature>
<feature type="region of interest" description="Disordered" evidence="6">
    <location>
        <begin position="777"/>
        <end position="811"/>
    </location>
</feature>